<dbReference type="EMBL" id="FOPP01000010">
    <property type="protein sequence ID" value="SFH36983.1"/>
    <property type="molecule type" value="Genomic_DNA"/>
</dbReference>
<gene>
    <name evidence="4" type="ORF">SAMN04489864_11016</name>
</gene>
<dbReference type="RefSeq" id="WP_090996333.1">
    <property type="nucleotide sequence ID" value="NZ_FOPP01000010.1"/>
</dbReference>
<evidence type="ECO:0000256" key="2">
    <source>
        <dbReference type="ARBA" id="ARBA00035032"/>
    </source>
</evidence>
<dbReference type="Gene3D" id="3.30.420.10">
    <property type="entry name" value="Ribonuclease H-like superfamily/Ribonuclease H"/>
    <property type="match status" value="1"/>
</dbReference>
<keyword evidence="5" id="KW-1185">Reference proteome</keyword>
<evidence type="ECO:0000313" key="4">
    <source>
        <dbReference type="EMBL" id="SFH36983.1"/>
    </source>
</evidence>
<proteinExistence type="inferred from homology"/>
<organism evidence="4 5">
    <name type="scientific">Pedobacter insulae</name>
    <dbReference type="NCBI Taxonomy" id="414048"/>
    <lineage>
        <taxon>Bacteria</taxon>
        <taxon>Pseudomonadati</taxon>
        <taxon>Bacteroidota</taxon>
        <taxon>Sphingobacteriia</taxon>
        <taxon>Sphingobacteriales</taxon>
        <taxon>Sphingobacteriaceae</taxon>
        <taxon>Pedobacter</taxon>
    </lineage>
</organism>
<dbReference type="SUPFAM" id="SSF53098">
    <property type="entry name" value="Ribonuclease H-like"/>
    <property type="match status" value="1"/>
</dbReference>
<dbReference type="Proteomes" id="UP000199666">
    <property type="component" value="Unassembled WGS sequence"/>
</dbReference>
<dbReference type="InterPro" id="IPR003165">
    <property type="entry name" value="Piwi"/>
</dbReference>
<sequence length="802" mass="92381">MKQETVIFPINNLHLFTSDYVLYEICGMNDNDEDYDSNIQFIVKSLSYKLKHPVTAINKENKPFLVIRNENEIIMRVPEEYIVKRDVMVCFKKLNQVFRIDFLNYDESTKNIILRFLQFDIQSELNKNRSLWQPGSGDAFYNENPIETFREVAIYNGFYVRVVELPTKGFGLAIDVTKKYVSSQPLDVRLTRKQFKEQDVRGSHLVYQYGSKKYEIRADQYSDLTASQYKYLRPTDGVKISLLQDTQEKFGKSMPPEVAALPDDAAVLIYKNNDGEERRIIAGLCYKVYDTEDPIVSKLHKKSIIIPFYRRRFIRAVRNRFLKKLMFGNLSIDVSELPLVVDKKKFIVPDYLFGKNTTVSVRNTSNAINVSVNQLGRKRKSLLLDGNVGFYTNATFQAQYFIIPQTVHNMYANHKYFLNNLITQVNKMHPTEEGWSPTVITYDDRNKRNVVEIGFEIIQKVAENVTKKGGYAVIMLPTGIARVKRQHDDLAALVVSECHEEHGITSSIMHSDTLKDCYEHKTINGQSTYVVKQERRGKYTGYVDGVAINQVLLNNERWPYILNSPLNGDLTIGIDVKKKLAGFTFVDKFSKNILTRFDKSDNKERLSHGQVVKMLVGNISYIANRSEQAIEKIVIHRDGRLFKPEKEGILEAIRILKNKGILPTNSSVNFVEIPKHSIMPFRLFDVQKDFDIYKITNDNGLVQNPEVGTYTIMNSKEAFICTTGKEFQHGGSSNPLYIKCETEGMTIEEVLEDIYMLSCLAYTKPDDCSRFPITIKITDRRINTLGSEYDEEHLDILKAVHN</sequence>
<comment type="similarity">
    <text evidence="1">Belongs to the argonaute family. Long pAgo subfamily.</text>
</comment>
<evidence type="ECO:0000313" key="5">
    <source>
        <dbReference type="Proteomes" id="UP000199666"/>
    </source>
</evidence>
<name>A0A1I2ZGP1_9SPHI</name>
<evidence type="ECO:0000256" key="1">
    <source>
        <dbReference type="ARBA" id="ARBA00035012"/>
    </source>
</evidence>
<dbReference type="STRING" id="414048.SAMN04489864_11016"/>
<dbReference type="OrthoDB" id="784375at2"/>
<reference evidence="4 5" key="1">
    <citation type="submission" date="2016-10" db="EMBL/GenBank/DDBJ databases">
        <authorList>
            <person name="de Groot N.N."/>
        </authorList>
    </citation>
    <scope>NUCLEOTIDE SEQUENCE [LARGE SCALE GENOMIC DNA]</scope>
    <source>
        <strain evidence="4 5">DSM 18684</strain>
    </source>
</reference>
<dbReference type="AlphaFoldDB" id="A0A1I2ZGP1"/>
<dbReference type="InterPro" id="IPR036397">
    <property type="entry name" value="RNaseH_sf"/>
</dbReference>
<dbReference type="SMART" id="SM00950">
    <property type="entry name" value="Piwi"/>
    <property type="match status" value="1"/>
</dbReference>
<protein>
    <recommendedName>
        <fullName evidence="2">Protein argonaute</fullName>
    </recommendedName>
</protein>
<evidence type="ECO:0000259" key="3">
    <source>
        <dbReference type="SMART" id="SM00950"/>
    </source>
</evidence>
<dbReference type="GO" id="GO:0003676">
    <property type="term" value="F:nucleic acid binding"/>
    <property type="evidence" value="ECO:0007669"/>
    <property type="project" value="InterPro"/>
</dbReference>
<feature type="domain" description="Piwi" evidence="3">
    <location>
        <begin position="489"/>
        <end position="790"/>
    </location>
</feature>
<accession>A0A1I2ZGP1</accession>
<dbReference type="InterPro" id="IPR012337">
    <property type="entry name" value="RNaseH-like_sf"/>
</dbReference>